<protein>
    <recommendedName>
        <fullName evidence="5">pyranose dehydrogenase (acceptor)</fullName>
        <ecNumber evidence="5">1.1.99.29</ecNumber>
    </recommendedName>
</protein>
<evidence type="ECO:0000256" key="12">
    <source>
        <dbReference type="ARBA" id="ARBA00034029"/>
    </source>
</evidence>
<dbReference type="Gene3D" id="3.50.50.60">
    <property type="entry name" value="FAD/NAD(P)-binding domain"/>
    <property type="match status" value="1"/>
</dbReference>
<dbReference type="PIRSF" id="PIRSF000137">
    <property type="entry name" value="Alcohol_oxidase"/>
    <property type="match status" value="1"/>
</dbReference>
<evidence type="ECO:0000256" key="10">
    <source>
        <dbReference type="ARBA" id="ARBA00033986"/>
    </source>
</evidence>
<keyword evidence="7" id="KW-0285">Flavoprotein</keyword>
<dbReference type="Gene3D" id="3.30.560.10">
    <property type="entry name" value="Glucose Oxidase, domain 3"/>
    <property type="match status" value="1"/>
</dbReference>
<dbReference type="GO" id="GO:0005576">
    <property type="term" value="C:extracellular region"/>
    <property type="evidence" value="ECO:0007669"/>
    <property type="project" value="UniProtKB-SubCell"/>
</dbReference>
<comment type="similarity">
    <text evidence="3">Belongs to the GMC oxidoreductase family.</text>
</comment>
<proteinExistence type="inferred from homology"/>
<evidence type="ECO:0000256" key="9">
    <source>
        <dbReference type="ARBA" id="ARBA00024699"/>
    </source>
</evidence>
<keyword evidence="8 16" id="KW-0274">FAD</keyword>
<evidence type="ECO:0000259" key="19">
    <source>
        <dbReference type="Pfam" id="PF05199"/>
    </source>
</evidence>
<dbReference type="InterPro" id="IPR036188">
    <property type="entry name" value="FAD/NAD-bd_sf"/>
</dbReference>
<dbReference type="OrthoDB" id="269227at2759"/>
<feature type="active site" description="Proton donor" evidence="15">
    <location>
        <position position="542"/>
    </location>
</feature>
<evidence type="ECO:0000313" key="21">
    <source>
        <dbReference type="Proteomes" id="UP000053424"/>
    </source>
</evidence>
<comment type="catalytic activity">
    <reaction evidence="10">
        <text>pyranose + acceptor = pyranos-2-ulose + reduced acceptor.</text>
        <dbReference type="EC" id="1.1.99.29"/>
    </reaction>
</comment>
<dbReference type="InterPro" id="IPR000172">
    <property type="entry name" value="GMC_OxRdtase_N"/>
</dbReference>
<comment type="catalytic activity">
    <reaction evidence="11">
        <text>pyranose + acceptor = pyranos-2,3-diulose + reduced acceptor.</text>
        <dbReference type="EC" id="1.1.99.29"/>
    </reaction>
</comment>
<accession>A0A0C2YPH7</accession>
<evidence type="ECO:0000256" key="7">
    <source>
        <dbReference type="ARBA" id="ARBA00022630"/>
    </source>
</evidence>
<dbReference type="AlphaFoldDB" id="A0A0C2YPH7"/>
<evidence type="ECO:0000256" key="13">
    <source>
        <dbReference type="ARBA" id="ARBA00034050"/>
    </source>
</evidence>
<reference evidence="21" key="2">
    <citation type="submission" date="2015-01" db="EMBL/GenBank/DDBJ databases">
        <title>Evolutionary Origins and Diversification of the Mycorrhizal Mutualists.</title>
        <authorList>
            <consortium name="DOE Joint Genome Institute"/>
            <consortium name="Mycorrhizal Genomics Consortium"/>
            <person name="Kohler A."/>
            <person name="Kuo A."/>
            <person name="Nagy L.G."/>
            <person name="Floudas D."/>
            <person name="Copeland A."/>
            <person name="Barry K.W."/>
            <person name="Cichocki N."/>
            <person name="Veneault-Fourrey C."/>
            <person name="LaButti K."/>
            <person name="Lindquist E.A."/>
            <person name="Lipzen A."/>
            <person name="Lundell T."/>
            <person name="Morin E."/>
            <person name="Murat C."/>
            <person name="Riley R."/>
            <person name="Ohm R."/>
            <person name="Sun H."/>
            <person name="Tunlid A."/>
            <person name="Henrissat B."/>
            <person name="Grigoriev I.V."/>
            <person name="Hibbett D.S."/>
            <person name="Martin F."/>
        </authorList>
    </citation>
    <scope>NUCLEOTIDE SEQUENCE [LARGE SCALE GENOMIC DNA]</scope>
    <source>
        <strain evidence="21">h7</strain>
    </source>
</reference>
<dbReference type="InterPro" id="IPR007867">
    <property type="entry name" value="GMC_OxRtase_C"/>
</dbReference>
<dbReference type="InterPro" id="IPR012132">
    <property type="entry name" value="GMC_OxRdtase"/>
</dbReference>
<evidence type="ECO:0000313" key="20">
    <source>
        <dbReference type="EMBL" id="KIM42957.1"/>
    </source>
</evidence>
<dbReference type="SUPFAM" id="SSF54373">
    <property type="entry name" value="FAD-linked reductases, C-terminal domain"/>
    <property type="match status" value="1"/>
</dbReference>
<feature type="binding site" evidence="16">
    <location>
        <position position="264"/>
    </location>
    <ligand>
        <name>FAD</name>
        <dbReference type="ChEBI" id="CHEBI:57692"/>
    </ligand>
</feature>
<feature type="active site" description="Proton acceptor" evidence="15">
    <location>
        <position position="586"/>
    </location>
</feature>
<comment type="catalytic activity">
    <reaction evidence="13">
        <text>a pyranoside + acceptor = a pyranosid-3-ulose + reduced acceptor.</text>
        <dbReference type="EC" id="1.1.99.29"/>
    </reaction>
</comment>
<dbReference type="EC" id="1.1.99.29" evidence="5"/>
<name>A0A0C2YPH7_HEBCY</name>
<dbReference type="GO" id="GO:0033718">
    <property type="term" value="F:pyranose dehydrogenase (acceptor) activity"/>
    <property type="evidence" value="ECO:0007669"/>
    <property type="project" value="UniProtKB-EC"/>
</dbReference>
<feature type="signal peptide" evidence="17">
    <location>
        <begin position="1"/>
        <end position="21"/>
    </location>
</feature>
<evidence type="ECO:0000256" key="2">
    <source>
        <dbReference type="ARBA" id="ARBA00004613"/>
    </source>
</evidence>
<dbReference type="GO" id="GO:0050660">
    <property type="term" value="F:flavin adenine dinucleotide binding"/>
    <property type="evidence" value="ECO:0007669"/>
    <property type="project" value="InterPro"/>
</dbReference>
<keyword evidence="6" id="KW-0964">Secreted</keyword>
<evidence type="ECO:0000259" key="18">
    <source>
        <dbReference type="Pfam" id="PF00732"/>
    </source>
</evidence>
<sequence length="607" mass="64823">MNFSKLLSFVVTSLIVAPSLGATITDASQVASKTFDYVIVGGGTAGLVVASRLTENPNVSVLVLEAGISDEGIFQIQVPFLGPTVLPNTPLDWNYTIVPQAGMNGRTFAYPRGKLLGGSSSANYLFHQYGTDEDWNRLGSVSGDAGWSWSNMKKYVQKHEKFTPPVDGHNTTGQFIPKLHGFNGLTSVSLPGASTPLDPRVINATQTSSEYPFNQDMSGGDHSLLGIGWLQSSAGGGVRSSSSTSYLAPANSRPNLTVLVNATVMKLIQTGTKNGVPSFKSVQFGSSPGTGSTPGGGAPTTVSAKKEVILSAGSVGTTQILQLSGIGNQRDLQAVKIKTIVNSPKVGYNLGDHTLLPNLYNVQPGSSFDDFLRDPNQINDAVNQWVTTKTGRLANNVVNNFGFARLPRNATIFKKNKDPAPGPKSPHWEVIFGNFWFNPGIPQPSTGDFLVVVSVLLNPTSRGTIKLKSNNPFDKPLIDPNYLTTDLDIFTMRESVKSINRFLAEPTLSNYVVSRFGDNFVSADDDSSIDAYVRSLTTTIFHPVGTASISSKNSNNGVVNPDLTVKGADGLRVIDASVFPFVPSSHTQGPVYLLAERASDIIKAAKY</sequence>
<comment type="catalytic activity">
    <reaction evidence="12">
        <text>pyranose + acceptor = pyranos-3-ulose + reduced acceptor.</text>
        <dbReference type="EC" id="1.1.99.29"/>
    </reaction>
</comment>
<comment type="subunit">
    <text evidence="4">Monomer.</text>
</comment>
<evidence type="ECO:0000256" key="1">
    <source>
        <dbReference type="ARBA" id="ARBA00001974"/>
    </source>
</evidence>
<comment type="cofactor">
    <cofactor evidence="1 16">
        <name>FAD</name>
        <dbReference type="ChEBI" id="CHEBI:57692"/>
    </cofactor>
</comment>
<evidence type="ECO:0000256" key="17">
    <source>
        <dbReference type="SAM" id="SignalP"/>
    </source>
</evidence>
<comment type="catalytic activity">
    <reaction evidence="14">
        <text>a pyranoside + acceptor = a pyranosid-3,4-diulose + reduced acceptor.</text>
        <dbReference type="EC" id="1.1.99.29"/>
    </reaction>
</comment>
<dbReference type="Pfam" id="PF00732">
    <property type="entry name" value="GMC_oxred_N"/>
    <property type="match status" value="1"/>
</dbReference>
<organism evidence="20 21">
    <name type="scientific">Hebeloma cylindrosporum</name>
    <dbReference type="NCBI Taxonomy" id="76867"/>
    <lineage>
        <taxon>Eukaryota</taxon>
        <taxon>Fungi</taxon>
        <taxon>Dikarya</taxon>
        <taxon>Basidiomycota</taxon>
        <taxon>Agaricomycotina</taxon>
        <taxon>Agaricomycetes</taxon>
        <taxon>Agaricomycetidae</taxon>
        <taxon>Agaricales</taxon>
        <taxon>Agaricineae</taxon>
        <taxon>Hymenogastraceae</taxon>
        <taxon>Hebeloma</taxon>
    </lineage>
</organism>
<evidence type="ECO:0000256" key="15">
    <source>
        <dbReference type="PIRSR" id="PIRSR000137-1"/>
    </source>
</evidence>
<dbReference type="STRING" id="686832.A0A0C2YPH7"/>
<reference evidence="20 21" key="1">
    <citation type="submission" date="2014-04" db="EMBL/GenBank/DDBJ databases">
        <authorList>
            <consortium name="DOE Joint Genome Institute"/>
            <person name="Kuo A."/>
            <person name="Gay G."/>
            <person name="Dore J."/>
            <person name="Kohler A."/>
            <person name="Nagy L.G."/>
            <person name="Floudas D."/>
            <person name="Copeland A."/>
            <person name="Barry K.W."/>
            <person name="Cichocki N."/>
            <person name="Veneault-Fourrey C."/>
            <person name="LaButti K."/>
            <person name="Lindquist E.A."/>
            <person name="Lipzen A."/>
            <person name="Lundell T."/>
            <person name="Morin E."/>
            <person name="Murat C."/>
            <person name="Sun H."/>
            <person name="Tunlid A."/>
            <person name="Henrissat B."/>
            <person name="Grigoriev I.V."/>
            <person name="Hibbett D.S."/>
            <person name="Martin F."/>
            <person name="Nordberg H.P."/>
            <person name="Cantor M.N."/>
            <person name="Hua S.X."/>
        </authorList>
    </citation>
    <scope>NUCLEOTIDE SEQUENCE [LARGE SCALE GENOMIC DNA]</scope>
    <source>
        <strain evidence="21">h7</strain>
    </source>
</reference>
<dbReference type="EMBL" id="KN831776">
    <property type="protein sequence ID" value="KIM42957.1"/>
    <property type="molecule type" value="Genomic_DNA"/>
</dbReference>
<dbReference type="HOGENOM" id="CLU_002865_6_3_1"/>
<gene>
    <name evidence="20" type="ORF">M413DRAFT_392481</name>
</gene>
<feature type="domain" description="Glucose-methanol-choline oxidoreductase N-terminal" evidence="18">
    <location>
        <begin position="35"/>
        <end position="354"/>
    </location>
</feature>
<keyword evidence="17" id="KW-0732">Signal</keyword>
<dbReference type="Pfam" id="PF05199">
    <property type="entry name" value="GMC_oxred_C"/>
    <property type="match status" value="1"/>
</dbReference>
<feature type="domain" description="Glucose-methanol-choline oxidoreductase C-terminal" evidence="19">
    <location>
        <begin position="459"/>
        <end position="595"/>
    </location>
</feature>
<feature type="chain" id="PRO_5002159518" description="pyranose dehydrogenase (acceptor)" evidence="17">
    <location>
        <begin position="22"/>
        <end position="607"/>
    </location>
</feature>
<evidence type="ECO:0000256" key="3">
    <source>
        <dbReference type="ARBA" id="ARBA00010790"/>
    </source>
</evidence>
<evidence type="ECO:0000256" key="5">
    <source>
        <dbReference type="ARBA" id="ARBA00013177"/>
    </source>
</evidence>
<dbReference type="Proteomes" id="UP000053424">
    <property type="component" value="Unassembled WGS sequence"/>
</dbReference>
<dbReference type="PANTHER" id="PTHR11552:SF147">
    <property type="entry name" value="CHOLINE DEHYDROGENASE, MITOCHONDRIAL"/>
    <property type="match status" value="1"/>
</dbReference>
<evidence type="ECO:0000256" key="4">
    <source>
        <dbReference type="ARBA" id="ARBA00011245"/>
    </source>
</evidence>
<evidence type="ECO:0000256" key="14">
    <source>
        <dbReference type="ARBA" id="ARBA00034059"/>
    </source>
</evidence>
<dbReference type="PANTHER" id="PTHR11552">
    <property type="entry name" value="GLUCOSE-METHANOL-CHOLINE GMC OXIDOREDUCTASE"/>
    <property type="match status" value="1"/>
</dbReference>
<keyword evidence="21" id="KW-1185">Reference proteome</keyword>
<dbReference type="SUPFAM" id="SSF51905">
    <property type="entry name" value="FAD/NAD(P)-binding domain"/>
    <property type="match status" value="1"/>
</dbReference>
<evidence type="ECO:0000256" key="6">
    <source>
        <dbReference type="ARBA" id="ARBA00022525"/>
    </source>
</evidence>
<evidence type="ECO:0000256" key="11">
    <source>
        <dbReference type="ARBA" id="ARBA00034010"/>
    </source>
</evidence>
<evidence type="ECO:0000256" key="8">
    <source>
        <dbReference type="ARBA" id="ARBA00022827"/>
    </source>
</evidence>
<comment type="function">
    <text evidence="9">Catalyzes the single-oxidation or sequential double oxidation reaction of carbohydrates primarily at carbon-2 and/or carbon-3 with the concomitant reduction of the flavin. The enzyme exhibits a broad sugar substrate specificity, oxidizing different aldopyranoses to the corresponding C-1, C-2, C-3 or C-1,2, C-2,3 and C-3,4 (di)dehydro sugars with substrate-specific regioselectivity. Accepts only a narrow range of electron acceptors such as substituted benzoquinones and complexed metal ions and reacts extremely slowly with O(2) as acceptor. May play a role in the natural recycling of plant matter by oxidizing all major monosaccharides in lignocellulose and by reducing quinone compounds or reactive radical species generated during lignin depolymerization.</text>
</comment>
<comment type="subcellular location">
    <subcellularLocation>
        <location evidence="2">Secreted</location>
    </subcellularLocation>
</comment>
<evidence type="ECO:0000256" key="16">
    <source>
        <dbReference type="PIRSR" id="PIRSR000137-2"/>
    </source>
</evidence>